<dbReference type="PANTHER" id="PTHR47017:SF1">
    <property type="entry name" value="ACYL-COA"/>
    <property type="match status" value="1"/>
</dbReference>
<accession>A0A0A2AI46</accession>
<protein>
    <recommendedName>
        <fullName evidence="3">GNAT family N-acetyltransferase</fullName>
    </recommendedName>
</protein>
<organism evidence="1 2">
    <name type="scientific">Prochlorococcus marinus str. MIT 9314</name>
    <dbReference type="NCBI Taxonomy" id="167548"/>
    <lineage>
        <taxon>Bacteria</taxon>
        <taxon>Bacillati</taxon>
        <taxon>Cyanobacteriota</taxon>
        <taxon>Cyanophyceae</taxon>
        <taxon>Synechococcales</taxon>
        <taxon>Prochlorococcaceae</taxon>
        <taxon>Prochlorococcus</taxon>
    </lineage>
</organism>
<evidence type="ECO:0008006" key="3">
    <source>
        <dbReference type="Google" id="ProtNLM"/>
    </source>
</evidence>
<dbReference type="Proteomes" id="UP000030533">
    <property type="component" value="Unassembled WGS sequence"/>
</dbReference>
<dbReference type="InterPro" id="IPR016181">
    <property type="entry name" value="Acyl_CoA_acyltransferase"/>
</dbReference>
<dbReference type="eggNOG" id="COG3146">
    <property type="taxonomic scope" value="Bacteria"/>
</dbReference>
<dbReference type="STRING" id="167548.EU98_1124"/>
<dbReference type="PANTHER" id="PTHR47017">
    <property type="entry name" value="ACYL-COA"/>
    <property type="match status" value="1"/>
</dbReference>
<sequence length="384" mass="45843">MNQKIHKVEVKLSIKEISKEIWNELTIEINNPFYEWTWLKNLEISKSVSRETGWQPLYFVAYKNEEIIGIAPLFLKNHSYGEFIFDQSFARLAQELNLNYYPKLIGMSPYSPVNGYQFLYKKNEDKKEITNLLINHIESFAITNKILSCNFLYIDESWGNHLKSLGYHKWINSSSEWRRNGEKTFDDFLCRFNSNQRKNIKKERKSITKQDIKVEIFNEDDINQEILKKMHNFYEQHCSRWGVWGSKYLTSTFFDKIVANKKNILLFSASKNDSKDILAMSMCVKNKNNLWGRYWGSQEEISNLHFELCYYQPIEWAIKNSIHFFDPGAGGKHKRRRGFFAKSTISLHKWFDKNMENIIYPWLNEVNKQTENEIEFENKSIPFK</sequence>
<name>A0A0A2AI46_PROMR</name>
<dbReference type="SUPFAM" id="SSF55729">
    <property type="entry name" value="Acyl-CoA N-acyltransferases (Nat)"/>
    <property type="match status" value="1"/>
</dbReference>
<dbReference type="RefSeq" id="WP_032515885.1">
    <property type="nucleotide sequence ID" value="NZ_JNAO01000010.1"/>
</dbReference>
<dbReference type="Gene3D" id="3.40.630.30">
    <property type="match status" value="1"/>
</dbReference>
<gene>
    <name evidence="1" type="ORF">EU98_1124</name>
</gene>
<dbReference type="EMBL" id="JNAO01000010">
    <property type="protein sequence ID" value="KGG01281.1"/>
    <property type="molecule type" value="Genomic_DNA"/>
</dbReference>
<evidence type="ECO:0000313" key="1">
    <source>
        <dbReference type="EMBL" id="KGG01281.1"/>
    </source>
</evidence>
<dbReference type="Pfam" id="PF04339">
    <property type="entry name" value="FemAB_like"/>
    <property type="match status" value="1"/>
</dbReference>
<dbReference type="InterPro" id="IPR007434">
    <property type="entry name" value="FemAB-like"/>
</dbReference>
<dbReference type="AlphaFoldDB" id="A0A0A2AI46"/>
<reference evidence="2" key="1">
    <citation type="journal article" date="2014" name="Sci. Data">
        <title>Genomes of diverse isolates of the marine cyanobacterium Prochlorococcus.</title>
        <authorList>
            <person name="Biller S."/>
            <person name="Berube P."/>
            <person name="Thompson J."/>
            <person name="Kelly L."/>
            <person name="Roggensack S."/>
            <person name="Awad L."/>
            <person name="Roache-Johnson K."/>
            <person name="Ding H."/>
            <person name="Giovannoni S.J."/>
            <person name="Moore L.R."/>
            <person name="Chisholm S.W."/>
        </authorList>
    </citation>
    <scope>NUCLEOTIDE SEQUENCE [LARGE SCALE GENOMIC DNA]</scope>
    <source>
        <strain evidence="2">MIT 9314</strain>
    </source>
</reference>
<evidence type="ECO:0000313" key="2">
    <source>
        <dbReference type="Proteomes" id="UP000030533"/>
    </source>
</evidence>
<proteinExistence type="predicted"/>
<comment type="caution">
    <text evidence="1">The sequence shown here is derived from an EMBL/GenBank/DDBJ whole genome shotgun (WGS) entry which is preliminary data.</text>
</comment>